<accession>A0A7S2JP13</accession>
<evidence type="ECO:0000256" key="1">
    <source>
        <dbReference type="SAM" id="MobiDB-lite"/>
    </source>
</evidence>
<dbReference type="EMBL" id="HBGX01002698">
    <property type="protein sequence ID" value="CAD9553480.1"/>
    <property type="molecule type" value="Transcribed_RNA"/>
</dbReference>
<feature type="region of interest" description="Disordered" evidence="1">
    <location>
        <begin position="77"/>
        <end position="111"/>
    </location>
</feature>
<protein>
    <submittedName>
        <fullName evidence="2">Uncharacterized protein</fullName>
    </submittedName>
</protein>
<gene>
    <name evidence="2" type="ORF">CGLO1086_LOCUS1166</name>
</gene>
<dbReference type="AlphaFoldDB" id="A0A7S2JP13"/>
<reference evidence="2" key="1">
    <citation type="submission" date="2021-01" db="EMBL/GenBank/DDBJ databases">
        <authorList>
            <person name="Corre E."/>
            <person name="Pelletier E."/>
            <person name="Niang G."/>
            <person name="Scheremetjew M."/>
            <person name="Finn R."/>
            <person name="Kale V."/>
            <person name="Holt S."/>
            <person name="Cochrane G."/>
            <person name="Meng A."/>
            <person name="Brown T."/>
            <person name="Cohen L."/>
        </authorList>
    </citation>
    <scope>NUCLEOTIDE SEQUENCE</scope>
    <source>
        <strain evidence="2">SAG4.97</strain>
    </source>
</reference>
<name>A0A7S2JP13_9EUKA</name>
<evidence type="ECO:0000313" key="2">
    <source>
        <dbReference type="EMBL" id="CAD9553480.1"/>
    </source>
</evidence>
<organism evidence="2">
    <name type="scientific">Cyanoptyche gloeocystis</name>
    <dbReference type="NCBI Taxonomy" id="77922"/>
    <lineage>
        <taxon>Eukaryota</taxon>
        <taxon>Glaucocystophyceae</taxon>
        <taxon>Glaucocystophyceae incertae sedis</taxon>
        <taxon>Cyanoptyche</taxon>
    </lineage>
</organism>
<sequence>MWACAVGMWCVYVGALQTSGALVLAARVPLYVRPAQVAHVEHGDAVCCVSSACPDACRIQVFWKDLLGERRSEASEEAGLDAAAGGQHRQQGPCGDRKGQDNDTARAGGAL</sequence>
<proteinExistence type="predicted"/>
<feature type="compositionally biased region" description="Basic and acidic residues" evidence="1">
    <location>
        <begin position="95"/>
        <end position="104"/>
    </location>
</feature>